<evidence type="ECO:0000256" key="1">
    <source>
        <dbReference type="SAM" id="MobiDB-lite"/>
    </source>
</evidence>
<name>A0A6D2JXH3_9BRAS</name>
<sequence>MRHFGELGRGSRDTQVNVLTMDSTMSHLSILFIEDVWQGIREMLDTASNGNFLNQDVEDGWQLVENIALSTERYGDNYDSTDWSSTATRSSWSQMRKDLHSPFEVDKLILAQFPAQACQLYVSEQTGYQTGRGGATTYKHPSTTRKTIYGHTFYQAPAAYRLNPHRSNQQGHLQVSHQDSHQCHTQPQSQDWDMKDMLQQLLQGQAKGSLK</sequence>
<organism evidence="2 3">
    <name type="scientific">Microthlaspi erraticum</name>
    <dbReference type="NCBI Taxonomy" id="1685480"/>
    <lineage>
        <taxon>Eukaryota</taxon>
        <taxon>Viridiplantae</taxon>
        <taxon>Streptophyta</taxon>
        <taxon>Embryophyta</taxon>
        <taxon>Tracheophyta</taxon>
        <taxon>Spermatophyta</taxon>
        <taxon>Magnoliopsida</taxon>
        <taxon>eudicotyledons</taxon>
        <taxon>Gunneridae</taxon>
        <taxon>Pentapetalae</taxon>
        <taxon>rosids</taxon>
        <taxon>malvids</taxon>
        <taxon>Brassicales</taxon>
        <taxon>Brassicaceae</taxon>
        <taxon>Coluteocarpeae</taxon>
        <taxon>Microthlaspi</taxon>
    </lineage>
</organism>
<reference evidence="2" key="1">
    <citation type="submission" date="2020-01" db="EMBL/GenBank/DDBJ databases">
        <authorList>
            <person name="Mishra B."/>
        </authorList>
    </citation>
    <scope>NUCLEOTIDE SEQUENCE [LARGE SCALE GENOMIC DNA]</scope>
</reference>
<protein>
    <submittedName>
        <fullName evidence="2">Uncharacterized protein</fullName>
    </submittedName>
</protein>
<feature type="region of interest" description="Disordered" evidence="1">
    <location>
        <begin position="168"/>
        <end position="189"/>
    </location>
</feature>
<dbReference type="EMBL" id="CACVBM020001304">
    <property type="protein sequence ID" value="CAA7044604.1"/>
    <property type="molecule type" value="Genomic_DNA"/>
</dbReference>
<keyword evidence="3" id="KW-1185">Reference proteome</keyword>
<evidence type="ECO:0000313" key="2">
    <source>
        <dbReference type="EMBL" id="CAA7044604.1"/>
    </source>
</evidence>
<gene>
    <name evidence="2" type="ORF">MERR_LOCUS31839</name>
</gene>
<proteinExistence type="predicted"/>
<accession>A0A6D2JXH3</accession>
<dbReference type="AlphaFoldDB" id="A0A6D2JXH3"/>
<comment type="caution">
    <text evidence="2">The sequence shown here is derived from an EMBL/GenBank/DDBJ whole genome shotgun (WGS) entry which is preliminary data.</text>
</comment>
<dbReference type="Proteomes" id="UP000467841">
    <property type="component" value="Unassembled WGS sequence"/>
</dbReference>
<evidence type="ECO:0000313" key="3">
    <source>
        <dbReference type="Proteomes" id="UP000467841"/>
    </source>
</evidence>